<reference evidence="2 3" key="1">
    <citation type="submission" date="2018-06" db="EMBL/GenBank/DDBJ databases">
        <title>Comparative genomics reveals the genomic features of Rhizophagus irregularis, R. cerebriforme, R. diaphanum and Gigaspora rosea, and their symbiotic lifestyle signature.</title>
        <authorList>
            <person name="Morin E."/>
            <person name="San Clemente H."/>
            <person name="Chen E.C.H."/>
            <person name="De La Providencia I."/>
            <person name="Hainaut M."/>
            <person name="Kuo A."/>
            <person name="Kohler A."/>
            <person name="Murat C."/>
            <person name="Tang N."/>
            <person name="Roy S."/>
            <person name="Loubradou J."/>
            <person name="Henrissat B."/>
            <person name="Grigoriev I.V."/>
            <person name="Corradi N."/>
            <person name="Roux C."/>
            <person name="Martin F.M."/>
        </authorList>
    </citation>
    <scope>NUCLEOTIDE SEQUENCE [LARGE SCALE GENOMIC DNA]</scope>
    <source>
        <strain evidence="2 3">DAOM 194757</strain>
    </source>
</reference>
<dbReference type="Proteomes" id="UP000266673">
    <property type="component" value="Unassembled WGS sequence"/>
</dbReference>
<evidence type="ECO:0000313" key="3">
    <source>
        <dbReference type="Proteomes" id="UP000266673"/>
    </source>
</evidence>
<sequence>MYISTHFFEFNKAESSPRFLIKIKGSQKCSTLLQTLSSDQLDDFQEIIKETFPDGLNNNQVPEFLEFMLKVIENIIKVNSNKEAEKIIHPPLHIKIPNKEAQAVNPLSKGKPSGTQGFELYCIPKLQEEGNSEILVNNNEDLEEKGIELNSEVVLDKLLTICLEALKWLPRFENPKPESNSPLKIINGGNDLADREDVTEMSNVSHWYQNRNGAKDEFKKFEDYEQSGNVVCKAKIKVKKVEKNDTTKDNKIIDEIEVVEKTSKMDHVNIPFEFSLKNDIDVERETTWNYRKTAEIDRKRKMEKLEEMNPEEKIMYSNALDESDCKTLVEDDVGMNEGNNDNKFELPLEGDALNCVCEEWVEKVNKWMEKVNEFQKVTSEINGPTKMKLTKEMVKDCSHNRIEVKMDKNKESSCCRKSGELDNMIGTFMVGNTTNITTTNTPTINFLIGVTVVFSIIFVSAIFYFLMKRLNLVILFS</sequence>
<feature type="transmembrane region" description="Helical" evidence="1">
    <location>
        <begin position="446"/>
        <end position="467"/>
    </location>
</feature>
<keyword evidence="1" id="KW-1133">Transmembrane helix</keyword>
<organism evidence="2 3">
    <name type="scientific">Gigaspora rosea</name>
    <dbReference type="NCBI Taxonomy" id="44941"/>
    <lineage>
        <taxon>Eukaryota</taxon>
        <taxon>Fungi</taxon>
        <taxon>Fungi incertae sedis</taxon>
        <taxon>Mucoromycota</taxon>
        <taxon>Glomeromycotina</taxon>
        <taxon>Glomeromycetes</taxon>
        <taxon>Diversisporales</taxon>
        <taxon>Gigasporaceae</taxon>
        <taxon>Gigaspora</taxon>
    </lineage>
</organism>
<evidence type="ECO:0000313" key="2">
    <source>
        <dbReference type="EMBL" id="RIB29124.1"/>
    </source>
</evidence>
<keyword evidence="3" id="KW-1185">Reference proteome</keyword>
<proteinExistence type="predicted"/>
<accession>A0A397W313</accession>
<comment type="caution">
    <text evidence="2">The sequence shown here is derived from an EMBL/GenBank/DDBJ whole genome shotgun (WGS) entry which is preliminary data.</text>
</comment>
<protein>
    <submittedName>
        <fullName evidence="2">Uncharacterized protein</fullName>
    </submittedName>
</protein>
<dbReference type="AlphaFoldDB" id="A0A397W313"/>
<keyword evidence="1" id="KW-0812">Transmembrane</keyword>
<evidence type="ECO:0000256" key="1">
    <source>
        <dbReference type="SAM" id="Phobius"/>
    </source>
</evidence>
<gene>
    <name evidence="2" type="ORF">C2G38_2137019</name>
</gene>
<keyword evidence="1" id="KW-0472">Membrane</keyword>
<name>A0A397W313_9GLOM</name>
<dbReference type="EMBL" id="QKWP01000046">
    <property type="protein sequence ID" value="RIB29124.1"/>
    <property type="molecule type" value="Genomic_DNA"/>
</dbReference>